<dbReference type="OrthoDB" id="49605at2759"/>
<feature type="compositionally biased region" description="Basic and acidic residues" evidence="1">
    <location>
        <begin position="62"/>
        <end position="97"/>
    </location>
</feature>
<protein>
    <recommendedName>
        <fullName evidence="4">PUB domain-containing protein</fullName>
    </recommendedName>
</protein>
<dbReference type="InParanoid" id="J4GNL1"/>
<dbReference type="STRING" id="599839.J4GNL1"/>
<reference evidence="2 3" key="1">
    <citation type="journal article" date="2012" name="Appl. Environ. Microbiol.">
        <title>Short-read sequencing for genomic analysis of the brown rot fungus Fibroporia radiculosa.</title>
        <authorList>
            <person name="Tang J.D."/>
            <person name="Perkins A.D."/>
            <person name="Sonstegard T.S."/>
            <person name="Schroeder S.G."/>
            <person name="Burgess S.C."/>
            <person name="Diehl S.V."/>
        </authorList>
    </citation>
    <scope>NUCLEOTIDE SEQUENCE [LARGE SCALE GENOMIC DNA]</scope>
    <source>
        <strain evidence="2 3">TFFH 294</strain>
    </source>
</reference>
<keyword evidence="3" id="KW-1185">Reference proteome</keyword>
<feature type="region of interest" description="Disordered" evidence="1">
    <location>
        <begin position="62"/>
        <end position="112"/>
    </location>
</feature>
<dbReference type="AlphaFoldDB" id="J4GNL1"/>
<dbReference type="HOGENOM" id="CLU_1845138_0_0_1"/>
<evidence type="ECO:0000313" key="2">
    <source>
        <dbReference type="EMBL" id="CCM01580.1"/>
    </source>
</evidence>
<organism evidence="2 3">
    <name type="scientific">Fibroporia radiculosa</name>
    <dbReference type="NCBI Taxonomy" id="599839"/>
    <lineage>
        <taxon>Eukaryota</taxon>
        <taxon>Fungi</taxon>
        <taxon>Dikarya</taxon>
        <taxon>Basidiomycota</taxon>
        <taxon>Agaricomycotina</taxon>
        <taxon>Agaricomycetes</taxon>
        <taxon>Polyporales</taxon>
        <taxon>Fibroporiaceae</taxon>
        <taxon>Fibroporia</taxon>
    </lineage>
</organism>
<proteinExistence type="predicted"/>
<evidence type="ECO:0008006" key="4">
    <source>
        <dbReference type="Google" id="ProtNLM"/>
    </source>
</evidence>
<dbReference type="EMBL" id="HE797041">
    <property type="protein sequence ID" value="CCM01580.1"/>
    <property type="molecule type" value="Genomic_DNA"/>
</dbReference>
<evidence type="ECO:0000256" key="1">
    <source>
        <dbReference type="SAM" id="MobiDB-lite"/>
    </source>
</evidence>
<dbReference type="GeneID" id="24096491"/>
<name>J4GNL1_9APHY</name>
<evidence type="ECO:0000313" key="3">
    <source>
        <dbReference type="Proteomes" id="UP000006352"/>
    </source>
</evidence>
<sequence length="139" mass="15672">MDPHGVQDLIIQLGFHRQAEDYQSYFVFKKRYFDDLRLGITIINEILEVEIPRREKEMRSLEEAKAADEEAKEKARKGFMDDRNSVAARAQHERATWRAEGTPKGPTKKPFGAKVKMLGDLNAADSEGLGSEGCGCGRT</sequence>
<accession>J4GNL1</accession>
<dbReference type="Proteomes" id="UP000006352">
    <property type="component" value="Unassembled WGS sequence"/>
</dbReference>
<dbReference type="RefSeq" id="XP_012180863.1">
    <property type="nucleotide sequence ID" value="XM_012325473.1"/>
</dbReference>
<gene>
    <name evidence="2" type="ORF">FIBRA_03640</name>
</gene>